<name>A0A7G9W8Y6_ALKCA</name>
<dbReference type="Proteomes" id="UP000516160">
    <property type="component" value="Chromosome"/>
</dbReference>
<accession>A0A7G9W8Y6</accession>
<dbReference type="RefSeq" id="WP_213165514.1">
    <property type="nucleotide sequence ID" value="NZ_CP058559.1"/>
</dbReference>
<dbReference type="KEGG" id="acae:HYG86_10435"/>
<reference evidence="2 3" key="1">
    <citation type="submission" date="2020-07" db="EMBL/GenBank/DDBJ databases">
        <title>Alkalicella. sp. LB2 genome.</title>
        <authorList>
            <person name="Postec A."/>
            <person name="Quemeneur M."/>
        </authorList>
    </citation>
    <scope>NUCLEOTIDE SEQUENCE [LARGE SCALE GENOMIC DNA]</scope>
    <source>
        <strain evidence="2 3">LB2</strain>
    </source>
</reference>
<feature type="transmembrane region" description="Helical" evidence="1">
    <location>
        <begin position="88"/>
        <end position="113"/>
    </location>
</feature>
<dbReference type="InterPro" id="IPR007272">
    <property type="entry name" value="Sulf_transp_TsuA/YedE"/>
</dbReference>
<keyword evidence="1" id="KW-0472">Membrane</keyword>
<feature type="transmembrane region" description="Helical" evidence="1">
    <location>
        <begin position="334"/>
        <end position="356"/>
    </location>
</feature>
<dbReference type="NCBIfam" id="TIGR04112">
    <property type="entry name" value="seleno_YedE"/>
    <property type="match status" value="1"/>
</dbReference>
<keyword evidence="1" id="KW-0812">Transmembrane</keyword>
<dbReference type="Pfam" id="PF04143">
    <property type="entry name" value="Sulf_transp"/>
    <property type="match status" value="1"/>
</dbReference>
<evidence type="ECO:0000256" key="1">
    <source>
        <dbReference type="SAM" id="Phobius"/>
    </source>
</evidence>
<protein>
    <submittedName>
        <fullName evidence="2">YedE-related selenium metabolism membrane protein</fullName>
    </submittedName>
</protein>
<evidence type="ECO:0000313" key="2">
    <source>
        <dbReference type="EMBL" id="QNO15148.1"/>
    </source>
</evidence>
<keyword evidence="3" id="KW-1185">Reference proteome</keyword>
<feature type="transmembrane region" description="Helical" evidence="1">
    <location>
        <begin position="158"/>
        <end position="182"/>
    </location>
</feature>
<feature type="transmembrane region" description="Helical" evidence="1">
    <location>
        <begin position="7"/>
        <end position="24"/>
    </location>
</feature>
<dbReference type="InterPro" id="IPR026366">
    <property type="entry name" value="Seleno_YedE"/>
</dbReference>
<feature type="transmembrane region" description="Helical" evidence="1">
    <location>
        <begin position="268"/>
        <end position="289"/>
    </location>
</feature>
<feature type="transmembrane region" description="Helical" evidence="1">
    <location>
        <begin position="119"/>
        <end position="137"/>
    </location>
</feature>
<feature type="transmembrane region" description="Helical" evidence="1">
    <location>
        <begin position="188"/>
        <end position="206"/>
    </location>
</feature>
<feature type="transmembrane region" description="Helical" evidence="1">
    <location>
        <begin position="226"/>
        <end position="248"/>
    </location>
</feature>
<organism evidence="2 3">
    <name type="scientific">Alkalicella caledoniensis</name>
    <dbReference type="NCBI Taxonomy" id="2731377"/>
    <lineage>
        <taxon>Bacteria</taxon>
        <taxon>Bacillati</taxon>
        <taxon>Bacillota</taxon>
        <taxon>Clostridia</taxon>
        <taxon>Eubacteriales</taxon>
        <taxon>Proteinivoracaceae</taxon>
        <taxon>Alkalicella</taxon>
    </lineage>
</organism>
<gene>
    <name evidence="2" type="ORF">HYG86_10435</name>
</gene>
<feature type="transmembrane region" description="Helical" evidence="1">
    <location>
        <begin position="57"/>
        <end position="76"/>
    </location>
</feature>
<proteinExistence type="predicted"/>
<dbReference type="EMBL" id="CP058559">
    <property type="protein sequence ID" value="QNO15148.1"/>
    <property type="molecule type" value="Genomic_DNA"/>
</dbReference>
<evidence type="ECO:0000313" key="3">
    <source>
        <dbReference type="Proteomes" id="UP000516160"/>
    </source>
</evidence>
<dbReference type="AlphaFoldDB" id="A0A7G9W8Y6"/>
<feature type="transmembrane region" description="Helical" evidence="1">
    <location>
        <begin position="301"/>
        <end position="322"/>
    </location>
</feature>
<keyword evidence="1" id="KW-1133">Transmembrane helix</keyword>
<sequence>MNFFKKQYIIIAGIIIGFLGAFLVKLGNPGNMGVCVACFVRDIAGGVGLHRAGVVQYIRPEVIGFILGSFFISLAFKEFKVRGGSSPLTRFVLGFFVMIGALVFLGCPFRMILRLANGDLNAVVALLGFISGIFIGIKALKGGFTLGRTTEQNISGGFTMPIIVVLLLAFLIVKPDFIFFSLEGPGSFTAPILIALGAGLIVGVFGQRSRFCMAGGIRDSIVIKDFHMLSGYIAVFIVALATNLIFNGNGIDFKLGFEGQPIAHTDHLWNFLGMGLVGLGSVLLGGCPLRQLILTGEGNLDSAVTVLGMVMGAAFAHNFSLAATPAGVGSNGKVAVIMGFIVMAVVIVSHSKYIFVRRGRNATIGR</sequence>